<dbReference type="PANTHER" id="PTHR11533:SF294">
    <property type="entry name" value="THYROTROPIN-RELEASING HORMONE-DEGRADING ECTOENZYME"/>
    <property type="match status" value="1"/>
</dbReference>
<dbReference type="Proteomes" id="UP000593565">
    <property type="component" value="Unassembled WGS sequence"/>
</dbReference>
<dbReference type="GO" id="GO:0042277">
    <property type="term" value="F:peptide binding"/>
    <property type="evidence" value="ECO:0007669"/>
    <property type="project" value="TreeGrafter"/>
</dbReference>
<evidence type="ECO:0000313" key="3">
    <source>
        <dbReference type="Proteomes" id="UP000593565"/>
    </source>
</evidence>
<gene>
    <name evidence="2" type="ORF">AMELA_G00183550</name>
</gene>
<reference evidence="2 3" key="1">
    <citation type="submission" date="2020-02" db="EMBL/GenBank/DDBJ databases">
        <title>A chromosome-scale genome assembly of the black bullhead catfish (Ameiurus melas).</title>
        <authorList>
            <person name="Wen M."/>
            <person name="Zham M."/>
            <person name="Cabau C."/>
            <person name="Klopp C."/>
            <person name="Donnadieu C."/>
            <person name="Roques C."/>
            <person name="Bouchez O."/>
            <person name="Lampietro C."/>
            <person name="Jouanno E."/>
            <person name="Herpin A."/>
            <person name="Louis A."/>
            <person name="Berthelot C."/>
            <person name="Parey E."/>
            <person name="Roest-Crollius H."/>
            <person name="Braasch I."/>
            <person name="Postlethwait J."/>
            <person name="Robinson-Rechavi M."/>
            <person name="Echchiki A."/>
            <person name="Begum T."/>
            <person name="Montfort J."/>
            <person name="Schartl M."/>
            <person name="Bobe J."/>
            <person name="Guiguen Y."/>
        </authorList>
    </citation>
    <scope>NUCLEOTIDE SEQUENCE [LARGE SCALE GENOMIC DNA]</scope>
    <source>
        <strain evidence="2">M_S1</strain>
        <tissue evidence="2">Blood</tissue>
    </source>
</reference>
<dbReference type="GO" id="GO:0005737">
    <property type="term" value="C:cytoplasm"/>
    <property type="evidence" value="ECO:0007669"/>
    <property type="project" value="TreeGrafter"/>
</dbReference>
<comment type="caution">
    <text evidence="2">The sequence shown here is derived from an EMBL/GenBank/DDBJ whole genome shotgun (WGS) entry which is preliminary data.</text>
</comment>
<dbReference type="InterPro" id="IPR027268">
    <property type="entry name" value="Peptidase_M4/M1_CTD_sf"/>
</dbReference>
<protein>
    <recommendedName>
        <fullName evidence="1">Peptidase M1 membrane alanine aminopeptidase domain-containing protein</fullName>
    </recommendedName>
</protein>
<dbReference type="GO" id="GO:0016020">
    <property type="term" value="C:membrane"/>
    <property type="evidence" value="ECO:0007669"/>
    <property type="project" value="TreeGrafter"/>
</dbReference>
<dbReference type="GO" id="GO:0005615">
    <property type="term" value="C:extracellular space"/>
    <property type="evidence" value="ECO:0007669"/>
    <property type="project" value="TreeGrafter"/>
</dbReference>
<keyword evidence="3" id="KW-1185">Reference proteome</keyword>
<dbReference type="GO" id="GO:0070006">
    <property type="term" value="F:metalloaminopeptidase activity"/>
    <property type="evidence" value="ECO:0007669"/>
    <property type="project" value="TreeGrafter"/>
</dbReference>
<sequence length="168" mass="19702">MEMLTEMTSANMLNGVQNIRKPVYHEDTAPLNINGEVVWLGDLVTPVWWDDVWIKEGFAHYFEYVGSDFLFPKWNMKQRFLTDVLHEVMLLDGMATSHPISQELFHVTDIHRVFDWISYKKEAALIHMLANVMEQTTFQRGITDYLVTHEYGNTARDDLWSSFSQLEL</sequence>
<dbReference type="GO" id="GO:0008270">
    <property type="term" value="F:zinc ion binding"/>
    <property type="evidence" value="ECO:0007669"/>
    <property type="project" value="InterPro"/>
</dbReference>
<proteinExistence type="predicted"/>
<organism evidence="2 3">
    <name type="scientific">Ameiurus melas</name>
    <name type="common">Black bullhead</name>
    <name type="synonym">Silurus melas</name>
    <dbReference type="NCBI Taxonomy" id="219545"/>
    <lineage>
        <taxon>Eukaryota</taxon>
        <taxon>Metazoa</taxon>
        <taxon>Chordata</taxon>
        <taxon>Craniata</taxon>
        <taxon>Vertebrata</taxon>
        <taxon>Euteleostomi</taxon>
        <taxon>Actinopterygii</taxon>
        <taxon>Neopterygii</taxon>
        <taxon>Teleostei</taxon>
        <taxon>Ostariophysi</taxon>
        <taxon>Siluriformes</taxon>
        <taxon>Ictaluridae</taxon>
        <taxon>Ameiurus</taxon>
    </lineage>
</organism>
<evidence type="ECO:0000313" key="2">
    <source>
        <dbReference type="EMBL" id="KAF4079891.1"/>
    </source>
</evidence>
<dbReference type="AlphaFoldDB" id="A0A7J6ADK5"/>
<accession>A0A7J6ADK5</accession>
<dbReference type="PANTHER" id="PTHR11533">
    <property type="entry name" value="PROTEASE M1 ZINC METALLOPROTEASE"/>
    <property type="match status" value="1"/>
</dbReference>
<dbReference type="Pfam" id="PF01433">
    <property type="entry name" value="Peptidase_M1"/>
    <property type="match status" value="1"/>
</dbReference>
<dbReference type="EMBL" id="JAAGNN010000015">
    <property type="protein sequence ID" value="KAF4079891.1"/>
    <property type="molecule type" value="Genomic_DNA"/>
</dbReference>
<dbReference type="Gene3D" id="1.10.390.10">
    <property type="entry name" value="Neutral Protease Domain 2"/>
    <property type="match status" value="1"/>
</dbReference>
<feature type="domain" description="Peptidase M1 membrane alanine aminopeptidase" evidence="1">
    <location>
        <begin position="39"/>
        <end position="165"/>
    </location>
</feature>
<name>A0A7J6ADK5_AMEME</name>
<dbReference type="InterPro" id="IPR014782">
    <property type="entry name" value="Peptidase_M1_dom"/>
</dbReference>
<dbReference type="SUPFAM" id="SSF55486">
    <property type="entry name" value="Metalloproteases ('zincins'), catalytic domain"/>
    <property type="match status" value="1"/>
</dbReference>
<dbReference type="GO" id="GO:0043171">
    <property type="term" value="P:peptide catabolic process"/>
    <property type="evidence" value="ECO:0007669"/>
    <property type="project" value="TreeGrafter"/>
</dbReference>
<dbReference type="GO" id="GO:0006508">
    <property type="term" value="P:proteolysis"/>
    <property type="evidence" value="ECO:0007669"/>
    <property type="project" value="TreeGrafter"/>
</dbReference>
<dbReference type="InterPro" id="IPR050344">
    <property type="entry name" value="Peptidase_M1_aminopeptidases"/>
</dbReference>
<evidence type="ECO:0000259" key="1">
    <source>
        <dbReference type="Pfam" id="PF01433"/>
    </source>
</evidence>